<accession>A0A8H6HAQ0</accession>
<reference evidence="3 4" key="1">
    <citation type="submission" date="2020-07" db="EMBL/GenBank/DDBJ databases">
        <title>Comparative genomics of pyrophilous fungi reveals a link between fire events and developmental genes.</title>
        <authorList>
            <consortium name="DOE Joint Genome Institute"/>
            <person name="Steindorff A.S."/>
            <person name="Carver A."/>
            <person name="Calhoun S."/>
            <person name="Stillman K."/>
            <person name="Liu H."/>
            <person name="Lipzen A."/>
            <person name="Pangilinan J."/>
            <person name="Labutti K."/>
            <person name="Bruns T.D."/>
            <person name="Grigoriev I.V."/>
        </authorList>
    </citation>
    <scope>NUCLEOTIDE SEQUENCE [LARGE SCALE GENOMIC DNA]</scope>
    <source>
        <strain evidence="3 4">CBS 144469</strain>
    </source>
</reference>
<dbReference type="CDD" id="cd19757">
    <property type="entry name" value="Bbox1"/>
    <property type="match status" value="1"/>
</dbReference>
<dbReference type="OrthoDB" id="3192989at2759"/>
<protein>
    <recommendedName>
        <fullName evidence="2">CxC2-like cysteine cluster KDZ transposase-associated domain-containing protein</fullName>
    </recommendedName>
</protein>
<comment type="caution">
    <text evidence="3">The sequence shown here is derived from an EMBL/GenBank/DDBJ whole genome shotgun (WGS) entry which is preliminary data.</text>
</comment>
<sequence>MGKQRGSKDLFIDLEVKVKPTKRGLVVGTAPVKPKDSLHQAPKRRKRKHPPPHAPSASDPHNPNPFDYPGASEPLYYESIFEPPDGKTSQGNSTHDYLKAWLGNGKYSTYLDRLLTAESAPKTPCVRCQTEEATWRCLGCSHNPHLCTMCCRITHRRTPFHRVEYWNGKHFQPGWLWHVGVIICLGHKGNMCPTYHRKLADLEQRALELNNCTELPPLTKDDPTYGAKPATSMLGHGNFVLFVHSNGFHHLPVYPCICDVGVRLPDDEQYLEAGYFPSTWTTIQTAFSLELLKDYHLTKVESKMSTENFCDILKRKTNFAFPSNVDRARELSRVWQMYNFLILLKRHGFGHDKRGRKPEKGELALYCAVCPQPGINLPPNWRDLTELWLFKRYIVIDGNFKLHHLLIRGEDKGISLIAGAAYMIEKGYMDRVLKNAPESKQEATCSEYKAVQDKDKMKKGYDASGVFGSACARHGCFCGGSLVDLQKGERQANADLSLNEAFHTTNAKDCPGALLAYDINCQFCVHVRERIKAADHLTIPEDLDITYLIGLFHIHGHGEICLPRFASTFLPGAGMASGEIIESLWSILNQAAKICKTMTATHRRDVLDACVSDINWKKLVTIDTYLARQLLKARVEKQKAEDDFRLINETVSPTLIKRWKEDMERVNKERKGSDVSAMDEYLPKQEKVKTKKAVQSSMMVQEQKTRTNVGLANWLASGIEIQETQLAVRSLAGGIRNATEGTITALDLQKKREALIKRIDAWYKVGELLFPGIDLSATKSEQEDTKEPCICEDKCICPPHYPDPDLGFEEAENVGLSLPSDFSPVPGPLATAAIAEGLLRVAQANEVIEALRNHVTRKSSYYRANREFANGTRDRTRKYDSINALEKLMVSDKKRYEKARWAMERLGILDQHPQFQKLERAHTKAITAIYSPNAPGQRNEGLSWIWTATGIDPTDKSYLEEVYRVNWIRAKSRADRWSEEVTILGHEMEWFLRFCKYQEDKCLGWAELEEVGMSDGHSAYAHRQADMWIHALTTEGCQSLIYYSSGRILTALGFFVLRGPPDETKELFHDRLKEELMTFSFLCGTAMLVEKEPRSIIIPESARQAAELAATNRLMDWESAYRLGDASRDLHDRILPVYEGGWWQPNDPRVDPIRPEHVFEWWSRQKRAVHPLDPLGTKVFLDVTQLTEEELESARKITDGSVRLLDAQITASSTRLEALAHRIAETKRLRQSLEDVMQKKAEAPALELQERLDEITKTIDENQWKAFGLGGTPDGLIATMVPPPVPAKDWIDLLNRSEWISLLGFMHIRMQRLLQHFVEIRDTQVDDEQWKEWVNIFSHELSLGITLEGLSVATFRDSYPCPFYHELLGHLVHHTGSPRETWLALSGGVFLEERFPEEVLYREDTKVWWAHKPYSTALEVVNLWKEGGGVLRDGGLGEHNPKITAVDPEYLKELLVDYRYNVEQSRLDARYARRDVVNDIPIVEARRENWKEFCRGV</sequence>
<dbReference type="InterPro" id="IPR041457">
    <property type="entry name" value="CxC2_KDZ-assoc"/>
</dbReference>
<dbReference type="PANTHER" id="PTHR33096:SF1">
    <property type="entry name" value="CXC1-LIKE CYSTEINE CLUSTER ASSOCIATED WITH KDZ TRANSPOSASES DOMAIN-CONTAINING PROTEIN"/>
    <property type="match status" value="1"/>
</dbReference>
<evidence type="ECO:0000313" key="3">
    <source>
        <dbReference type="EMBL" id="KAF6743574.1"/>
    </source>
</evidence>
<evidence type="ECO:0000313" key="4">
    <source>
        <dbReference type="Proteomes" id="UP000521943"/>
    </source>
</evidence>
<feature type="compositionally biased region" description="Basic residues" evidence="1">
    <location>
        <begin position="41"/>
        <end position="51"/>
    </location>
</feature>
<dbReference type="Pfam" id="PF18758">
    <property type="entry name" value="KDZ"/>
    <property type="match status" value="1"/>
</dbReference>
<gene>
    <name evidence="3" type="ORF">DFP72DRAFT_858661</name>
</gene>
<name>A0A8H6HAQ0_9AGAR</name>
<evidence type="ECO:0000256" key="1">
    <source>
        <dbReference type="SAM" id="MobiDB-lite"/>
    </source>
</evidence>
<dbReference type="PANTHER" id="PTHR33096">
    <property type="entry name" value="CXC2 DOMAIN-CONTAINING PROTEIN"/>
    <property type="match status" value="1"/>
</dbReference>
<organism evidence="3 4">
    <name type="scientific">Ephemerocybe angulata</name>
    <dbReference type="NCBI Taxonomy" id="980116"/>
    <lineage>
        <taxon>Eukaryota</taxon>
        <taxon>Fungi</taxon>
        <taxon>Dikarya</taxon>
        <taxon>Basidiomycota</taxon>
        <taxon>Agaricomycotina</taxon>
        <taxon>Agaricomycetes</taxon>
        <taxon>Agaricomycetidae</taxon>
        <taxon>Agaricales</taxon>
        <taxon>Agaricineae</taxon>
        <taxon>Psathyrellaceae</taxon>
        <taxon>Ephemerocybe</taxon>
    </lineage>
</organism>
<dbReference type="InterPro" id="IPR040521">
    <property type="entry name" value="KDZ"/>
</dbReference>
<evidence type="ECO:0000259" key="2">
    <source>
        <dbReference type="Pfam" id="PF18803"/>
    </source>
</evidence>
<proteinExistence type="predicted"/>
<dbReference type="Pfam" id="PF18803">
    <property type="entry name" value="CxC2"/>
    <property type="match status" value="1"/>
</dbReference>
<dbReference type="Proteomes" id="UP000521943">
    <property type="component" value="Unassembled WGS sequence"/>
</dbReference>
<feature type="domain" description="CxC2-like cysteine cluster KDZ transposase-associated" evidence="2">
    <location>
        <begin position="240"/>
        <end position="318"/>
    </location>
</feature>
<keyword evidence="4" id="KW-1185">Reference proteome</keyword>
<dbReference type="EMBL" id="JACGCI010000141">
    <property type="protein sequence ID" value="KAF6743574.1"/>
    <property type="molecule type" value="Genomic_DNA"/>
</dbReference>
<feature type="region of interest" description="Disordered" evidence="1">
    <location>
        <begin position="22"/>
        <end position="68"/>
    </location>
</feature>